<gene>
    <name evidence="1" type="ORF">GCM10011608_55510</name>
</gene>
<dbReference type="PANTHER" id="PTHR43857:SF1">
    <property type="entry name" value="YJGH FAMILY PROTEIN"/>
    <property type="match status" value="1"/>
</dbReference>
<protein>
    <recommendedName>
        <fullName evidence="3">Enamine deaminase RidA (YjgF/YER057c/UK114 family)</fullName>
    </recommendedName>
</protein>
<dbReference type="EMBL" id="BMNB01000039">
    <property type="protein sequence ID" value="GGM63156.1"/>
    <property type="molecule type" value="Genomic_DNA"/>
</dbReference>
<evidence type="ECO:0000313" key="2">
    <source>
        <dbReference type="Proteomes" id="UP000608890"/>
    </source>
</evidence>
<dbReference type="Proteomes" id="UP000608890">
    <property type="component" value="Unassembled WGS sequence"/>
</dbReference>
<dbReference type="PANTHER" id="PTHR43857">
    <property type="entry name" value="BLR7761 PROTEIN"/>
    <property type="match status" value="1"/>
</dbReference>
<dbReference type="Gene3D" id="3.30.1330.40">
    <property type="entry name" value="RutC-like"/>
    <property type="match status" value="1"/>
</dbReference>
<sequence>MNLTLDNPPTVAAPFGDRFAHVARLDVEGGALLMLAGQVAVDDAGEVVAPGDAGAQAVRIFEIIREVLAAHGAAFADILHIRTFMTSLDDLPAYGAVRRSLFPAGGNIASPASTTVEVSRLFLPGAVLEIEITAAVRATT</sequence>
<evidence type="ECO:0008006" key="3">
    <source>
        <dbReference type="Google" id="ProtNLM"/>
    </source>
</evidence>
<dbReference type="InterPro" id="IPR035959">
    <property type="entry name" value="RutC-like_sf"/>
</dbReference>
<name>A0A917X443_9ACTN</name>
<evidence type="ECO:0000313" key="1">
    <source>
        <dbReference type="EMBL" id="GGM63156.1"/>
    </source>
</evidence>
<comment type="caution">
    <text evidence="1">The sequence shown here is derived from an EMBL/GenBank/DDBJ whole genome shotgun (WGS) entry which is preliminary data.</text>
</comment>
<dbReference type="InterPro" id="IPR006175">
    <property type="entry name" value="YjgF/YER057c/UK114"/>
</dbReference>
<reference evidence="1" key="1">
    <citation type="journal article" date="2014" name="Int. J. Syst. Evol. Microbiol.">
        <title>Complete genome sequence of Corynebacterium casei LMG S-19264T (=DSM 44701T), isolated from a smear-ripened cheese.</title>
        <authorList>
            <consortium name="US DOE Joint Genome Institute (JGI-PGF)"/>
            <person name="Walter F."/>
            <person name="Albersmeier A."/>
            <person name="Kalinowski J."/>
            <person name="Ruckert C."/>
        </authorList>
    </citation>
    <scope>NUCLEOTIDE SEQUENCE</scope>
    <source>
        <strain evidence="1">CGMCC 4.7312</strain>
    </source>
</reference>
<dbReference type="RefSeq" id="WP_189049573.1">
    <property type="nucleotide sequence ID" value="NZ_BMNB01000039.1"/>
</dbReference>
<organism evidence="1 2">
    <name type="scientific">Micromonospora sonchi</name>
    <dbReference type="NCBI Taxonomy" id="1763543"/>
    <lineage>
        <taxon>Bacteria</taxon>
        <taxon>Bacillati</taxon>
        <taxon>Actinomycetota</taxon>
        <taxon>Actinomycetes</taxon>
        <taxon>Micromonosporales</taxon>
        <taxon>Micromonosporaceae</taxon>
        <taxon>Micromonospora</taxon>
    </lineage>
</organism>
<dbReference type="AlphaFoldDB" id="A0A917X443"/>
<accession>A0A917X443</accession>
<dbReference type="SUPFAM" id="SSF55298">
    <property type="entry name" value="YjgF-like"/>
    <property type="match status" value="1"/>
</dbReference>
<reference evidence="1" key="2">
    <citation type="submission" date="2020-09" db="EMBL/GenBank/DDBJ databases">
        <authorList>
            <person name="Sun Q."/>
            <person name="Zhou Y."/>
        </authorList>
    </citation>
    <scope>NUCLEOTIDE SEQUENCE</scope>
    <source>
        <strain evidence="1">CGMCC 4.7312</strain>
    </source>
</reference>
<keyword evidence="2" id="KW-1185">Reference proteome</keyword>
<proteinExistence type="predicted"/>
<dbReference type="Pfam" id="PF01042">
    <property type="entry name" value="Ribonuc_L-PSP"/>
    <property type="match status" value="1"/>
</dbReference>